<evidence type="ECO:0000256" key="2">
    <source>
        <dbReference type="SAM" id="MobiDB-lite"/>
    </source>
</evidence>
<proteinExistence type="predicted"/>
<dbReference type="Proteomes" id="UP000324800">
    <property type="component" value="Unassembled WGS sequence"/>
</dbReference>
<organism evidence="3 4">
    <name type="scientific">Streblomastix strix</name>
    <dbReference type="NCBI Taxonomy" id="222440"/>
    <lineage>
        <taxon>Eukaryota</taxon>
        <taxon>Metamonada</taxon>
        <taxon>Preaxostyla</taxon>
        <taxon>Oxymonadida</taxon>
        <taxon>Streblomastigidae</taxon>
        <taxon>Streblomastix</taxon>
    </lineage>
</organism>
<name>A0A5J4WLV3_9EUKA</name>
<dbReference type="AlphaFoldDB" id="A0A5J4WLV3"/>
<keyword evidence="1" id="KW-0175">Coiled coil</keyword>
<feature type="compositionally biased region" description="Polar residues" evidence="2">
    <location>
        <begin position="297"/>
        <end position="323"/>
    </location>
</feature>
<protein>
    <submittedName>
        <fullName evidence="3">Uncharacterized protein</fullName>
    </submittedName>
</protein>
<sequence>MNNNPGQKQGDEQNQKFRENALFMLEDIQRTMHQLQVKIDTLKDMLAHALQQGPPGIGISGQQPNVQIQDRFQQHVGGFPQQGHFQGYPHHQHMYSPPVVAGEYFPAYPPTLFGQQQLMHQQQPPMQNGPMGFDGFPIPPQGHRARQDQGHQPLNTAPIALHDVVPPAANPITSVIQAEKHSIPQQTIQPTIPSPFTTSTFDWLNNDHPDTDDPTLNGLNGSILSKDSVDSWIYEKQRSVSGPQASGIDRDTSTVNYTPTPIGQYNQGSNNTTYQPPANTSLSASSKVVPFVPSARKQPTTSSSTSKIASEVSHNTTTPINTDGETRVRYGVDDSIVEFDQELITDAIQSGYTKTEVLQALEQLFKDRNNCDDLDTLIQKLVENTGKQPLETA</sequence>
<accession>A0A5J4WLV3</accession>
<reference evidence="3 4" key="1">
    <citation type="submission" date="2019-03" db="EMBL/GenBank/DDBJ databases">
        <title>Single cell metagenomics reveals metabolic interactions within the superorganism composed of flagellate Streblomastix strix and complex community of Bacteroidetes bacteria on its surface.</title>
        <authorList>
            <person name="Treitli S.C."/>
            <person name="Kolisko M."/>
            <person name="Husnik F."/>
            <person name="Keeling P."/>
            <person name="Hampl V."/>
        </authorList>
    </citation>
    <scope>NUCLEOTIDE SEQUENCE [LARGE SCALE GENOMIC DNA]</scope>
    <source>
        <strain evidence="3">ST1C</strain>
    </source>
</reference>
<feature type="coiled-coil region" evidence="1">
    <location>
        <begin position="25"/>
        <end position="52"/>
    </location>
</feature>
<comment type="caution">
    <text evidence="3">The sequence shown here is derived from an EMBL/GenBank/DDBJ whole genome shotgun (WGS) entry which is preliminary data.</text>
</comment>
<evidence type="ECO:0000256" key="1">
    <source>
        <dbReference type="SAM" id="Coils"/>
    </source>
</evidence>
<dbReference type="EMBL" id="SNRW01001732">
    <property type="protein sequence ID" value="KAA6395249.1"/>
    <property type="molecule type" value="Genomic_DNA"/>
</dbReference>
<feature type="compositionally biased region" description="Polar residues" evidence="2">
    <location>
        <begin position="253"/>
        <end position="281"/>
    </location>
</feature>
<feature type="region of interest" description="Disordered" evidence="2">
    <location>
        <begin position="240"/>
        <end position="281"/>
    </location>
</feature>
<feature type="region of interest" description="Disordered" evidence="2">
    <location>
        <begin position="295"/>
        <end position="326"/>
    </location>
</feature>
<gene>
    <name evidence="3" type="ORF">EZS28_009222</name>
</gene>
<evidence type="ECO:0000313" key="4">
    <source>
        <dbReference type="Proteomes" id="UP000324800"/>
    </source>
</evidence>
<evidence type="ECO:0000313" key="3">
    <source>
        <dbReference type="EMBL" id="KAA6395249.1"/>
    </source>
</evidence>